<feature type="region of interest" description="Disordered" evidence="1">
    <location>
        <begin position="62"/>
        <end position="130"/>
    </location>
</feature>
<feature type="compositionally biased region" description="Low complexity" evidence="1">
    <location>
        <begin position="115"/>
        <end position="127"/>
    </location>
</feature>
<protein>
    <submittedName>
        <fullName evidence="3">Uncharacterized protein</fullName>
    </submittedName>
</protein>
<evidence type="ECO:0000256" key="1">
    <source>
        <dbReference type="SAM" id="MobiDB-lite"/>
    </source>
</evidence>
<keyword evidence="2" id="KW-0812">Transmembrane</keyword>
<keyword evidence="2" id="KW-0472">Membrane</keyword>
<evidence type="ECO:0000256" key="2">
    <source>
        <dbReference type="SAM" id="Phobius"/>
    </source>
</evidence>
<keyword evidence="4" id="KW-1185">Reference proteome</keyword>
<dbReference type="AlphaFoldDB" id="A0A518AII7"/>
<name>A0A518AII7_9BACT</name>
<feature type="transmembrane region" description="Helical" evidence="2">
    <location>
        <begin position="12"/>
        <end position="33"/>
    </location>
</feature>
<reference evidence="3 4" key="1">
    <citation type="submission" date="2019-02" db="EMBL/GenBank/DDBJ databases">
        <title>Deep-cultivation of Planctomycetes and their phenomic and genomic characterization uncovers novel biology.</title>
        <authorList>
            <person name="Wiegand S."/>
            <person name="Jogler M."/>
            <person name="Boedeker C."/>
            <person name="Pinto D."/>
            <person name="Vollmers J."/>
            <person name="Rivas-Marin E."/>
            <person name="Kohn T."/>
            <person name="Peeters S.H."/>
            <person name="Heuer A."/>
            <person name="Rast P."/>
            <person name="Oberbeckmann S."/>
            <person name="Bunk B."/>
            <person name="Jeske O."/>
            <person name="Meyerdierks A."/>
            <person name="Storesund J.E."/>
            <person name="Kallscheuer N."/>
            <person name="Luecker S."/>
            <person name="Lage O.M."/>
            <person name="Pohl T."/>
            <person name="Merkel B.J."/>
            <person name="Hornburger P."/>
            <person name="Mueller R.-W."/>
            <person name="Bruemmer F."/>
            <person name="Labrenz M."/>
            <person name="Spormann A.M."/>
            <person name="Op den Camp H."/>
            <person name="Overmann J."/>
            <person name="Amann R."/>
            <person name="Jetten M.S.M."/>
            <person name="Mascher T."/>
            <person name="Medema M.H."/>
            <person name="Devos D.P."/>
            <person name="Kaster A.-K."/>
            <person name="Ovreas L."/>
            <person name="Rohde M."/>
            <person name="Galperin M.Y."/>
            <person name="Jogler C."/>
        </authorList>
    </citation>
    <scope>NUCLEOTIDE SEQUENCE [LARGE SCALE GENOMIC DNA]</scope>
    <source>
        <strain evidence="3 4">Pan181</strain>
    </source>
</reference>
<dbReference type="SUPFAM" id="SSF53300">
    <property type="entry name" value="vWA-like"/>
    <property type="match status" value="1"/>
</dbReference>
<dbReference type="Proteomes" id="UP000315750">
    <property type="component" value="Chromosome"/>
</dbReference>
<accession>A0A518AII7</accession>
<organism evidence="3 4">
    <name type="scientific">Aeoliella mucimassa</name>
    <dbReference type="NCBI Taxonomy" id="2527972"/>
    <lineage>
        <taxon>Bacteria</taxon>
        <taxon>Pseudomonadati</taxon>
        <taxon>Planctomycetota</taxon>
        <taxon>Planctomycetia</taxon>
        <taxon>Pirellulales</taxon>
        <taxon>Lacipirellulaceae</taxon>
        <taxon>Aeoliella</taxon>
    </lineage>
</organism>
<sequence>MYLDTAEKRAMIPSWIISTLIHTALITLLLFWISRMPQGSAEVTSRDIGIVLKRSTADGVKFEGEDDNLADQNSTNNSSNPTPSDPVEALPEMTANSNSAESLPELPDAVGTIQESGGSSTAAAEAGGTTGGVHGDIGDKAAVPFFGVTGTGTKFVYLVDRSASMEGPPLQAAKQQVGESLKSLDEIHQFQIIFFNMHAYPMTINNRQRVAFATEQNKTIAGKQVLGVTAALGTDRINALKEALRLGPDVIFFLTDADGPMSAGELDEVARINQRYNAMICAVEFGVGPDPRRNNFLRELANRTGGQYCYVNTNSLRSSP</sequence>
<dbReference type="InterPro" id="IPR036465">
    <property type="entry name" value="vWFA_dom_sf"/>
</dbReference>
<evidence type="ECO:0000313" key="3">
    <source>
        <dbReference type="EMBL" id="QDU54542.1"/>
    </source>
</evidence>
<dbReference type="Gene3D" id="3.40.50.410">
    <property type="entry name" value="von Willebrand factor, type A domain"/>
    <property type="match status" value="1"/>
</dbReference>
<feature type="compositionally biased region" description="Low complexity" evidence="1">
    <location>
        <begin position="73"/>
        <end position="82"/>
    </location>
</feature>
<keyword evidence="2" id="KW-1133">Transmembrane helix</keyword>
<dbReference type="KEGG" id="amuc:Pan181_07250"/>
<dbReference type="RefSeq" id="WP_197528876.1">
    <property type="nucleotide sequence ID" value="NZ_CP036278.1"/>
</dbReference>
<dbReference type="EMBL" id="CP036278">
    <property type="protein sequence ID" value="QDU54542.1"/>
    <property type="molecule type" value="Genomic_DNA"/>
</dbReference>
<proteinExistence type="predicted"/>
<gene>
    <name evidence="3" type="ORF">Pan181_07250</name>
</gene>
<evidence type="ECO:0000313" key="4">
    <source>
        <dbReference type="Proteomes" id="UP000315750"/>
    </source>
</evidence>